<evidence type="ECO:0000256" key="1">
    <source>
        <dbReference type="SAM" id="MobiDB-lite"/>
    </source>
</evidence>
<protein>
    <recommendedName>
        <fullName evidence="4">RWD domain-containing protein</fullName>
    </recommendedName>
</protein>
<feature type="region of interest" description="Disordered" evidence="1">
    <location>
        <begin position="281"/>
        <end position="322"/>
    </location>
</feature>
<organism evidence="2 3">
    <name type="scientific">[Candida] anglica</name>
    <dbReference type="NCBI Taxonomy" id="148631"/>
    <lineage>
        <taxon>Eukaryota</taxon>
        <taxon>Fungi</taxon>
        <taxon>Dikarya</taxon>
        <taxon>Ascomycota</taxon>
        <taxon>Saccharomycotina</taxon>
        <taxon>Pichiomycetes</taxon>
        <taxon>Debaryomycetaceae</taxon>
        <taxon>Kurtzmaniella</taxon>
    </lineage>
</organism>
<keyword evidence="3" id="KW-1185">Reference proteome</keyword>
<reference evidence="2 3" key="1">
    <citation type="submission" date="2024-01" db="EMBL/GenBank/DDBJ databases">
        <authorList>
            <consortium name="Genoscope - CEA"/>
            <person name="William W."/>
        </authorList>
    </citation>
    <scope>NUCLEOTIDE SEQUENCE [LARGE SCALE GENOMIC DNA]</scope>
    <source>
        <strain evidence="2 3">29B2s-10</strain>
    </source>
</reference>
<feature type="compositionally biased region" description="Acidic residues" evidence="1">
    <location>
        <begin position="119"/>
        <end position="130"/>
    </location>
</feature>
<feature type="compositionally biased region" description="Basic residues" evidence="1">
    <location>
        <begin position="48"/>
        <end position="66"/>
    </location>
</feature>
<feature type="region of interest" description="Disordered" evidence="1">
    <location>
        <begin position="108"/>
        <end position="147"/>
    </location>
</feature>
<gene>
    <name evidence="2" type="ORF">CAAN4_B05930</name>
</gene>
<feature type="compositionally biased region" description="Gly residues" evidence="1">
    <location>
        <begin position="1"/>
        <end position="13"/>
    </location>
</feature>
<name>A0ABP0E7E2_9ASCO</name>
<feature type="compositionally biased region" description="Basic and acidic residues" evidence="1">
    <location>
        <begin position="131"/>
        <end position="140"/>
    </location>
</feature>
<proteinExistence type="predicted"/>
<evidence type="ECO:0000313" key="2">
    <source>
        <dbReference type="EMBL" id="CAK7896627.1"/>
    </source>
</evidence>
<dbReference type="Proteomes" id="UP001497600">
    <property type="component" value="Chromosome B"/>
</dbReference>
<evidence type="ECO:0000313" key="3">
    <source>
        <dbReference type="Proteomes" id="UP001497600"/>
    </source>
</evidence>
<feature type="compositionally biased region" description="Basic and acidic residues" evidence="1">
    <location>
        <begin position="27"/>
        <end position="36"/>
    </location>
</feature>
<evidence type="ECO:0008006" key="4">
    <source>
        <dbReference type="Google" id="ProtNLM"/>
    </source>
</evidence>
<accession>A0ABP0E7E2</accession>
<sequence length="486" mass="54674">MSEGAGAGTGTGTGASNATRRSRPRRRPDNRNKKQQPEGAASTEKPTKKNNRNQKRSTAKSTKKKDVRHDYRYLEIVKLMKFYKPLTINGVSVKSIIEKAEEAAKMEEATKVEEKETTNEEVLDETDSNIEEEKTKETIKKSHKTTTLPPNALHNHIAKLITEGSPIYLSLMFKPADPDFPYDLDMLRLSLCVPPKYPYDTSIQPSVFVLNDDIPRGFAVNIEIGFRDITMLASGRTQQDPEAEESIQLAKGRGLLSQIQTLDRNLEYFLKQERKETIKIVKKKKKTKSENVSENSSPAPQSPKPVTTTPTPPKQIHKPIPSMNPERQALLDDMISKLPCKLFSKNNIENVYRMELPAVITHNTSPPTAWVNNKVLDVRLHIPVEYPQERAWISVPAQMLNKISRMPAPDTCTPTELADSAQKALKERLLLVKAAKSLEKNFRNIPDYLKSAHGNLVTLLNFASTHLGVLCLEEKECRSVITMLSS</sequence>
<feature type="compositionally biased region" description="Basic and acidic residues" evidence="1">
    <location>
        <begin position="108"/>
        <end position="118"/>
    </location>
</feature>
<dbReference type="EMBL" id="OZ004254">
    <property type="protein sequence ID" value="CAK7896627.1"/>
    <property type="molecule type" value="Genomic_DNA"/>
</dbReference>
<feature type="region of interest" description="Disordered" evidence="1">
    <location>
        <begin position="1"/>
        <end position="66"/>
    </location>
</feature>